<dbReference type="AlphaFoldDB" id="A0A2R6XHB8"/>
<protein>
    <submittedName>
        <fullName evidence="2">Uncharacterized protein</fullName>
    </submittedName>
</protein>
<accession>A0A2R6XHB8</accession>
<dbReference type="Gramene" id="Mp1g11780.1">
    <property type="protein sequence ID" value="Mp1g11780.1.cds1"/>
    <property type="gene ID" value="Mp1g11780"/>
</dbReference>
<name>A0A2R6XHB8_MARPO</name>
<dbReference type="EMBL" id="KZ772686">
    <property type="protein sequence ID" value="PTQ45505.1"/>
    <property type="molecule type" value="Genomic_DNA"/>
</dbReference>
<feature type="region of interest" description="Disordered" evidence="1">
    <location>
        <begin position="19"/>
        <end position="41"/>
    </location>
</feature>
<evidence type="ECO:0000313" key="3">
    <source>
        <dbReference type="Proteomes" id="UP000244005"/>
    </source>
</evidence>
<evidence type="ECO:0000313" key="2">
    <source>
        <dbReference type="EMBL" id="PTQ45505.1"/>
    </source>
</evidence>
<evidence type="ECO:0000256" key="1">
    <source>
        <dbReference type="SAM" id="MobiDB-lite"/>
    </source>
</evidence>
<reference evidence="3" key="1">
    <citation type="journal article" date="2017" name="Cell">
        <title>Insights into land plant evolution garnered from the Marchantia polymorpha genome.</title>
        <authorList>
            <person name="Bowman J.L."/>
            <person name="Kohchi T."/>
            <person name="Yamato K.T."/>
            <person name="Jenkins J."/>
            <person name="Shu S."/>
            <person name="Ishizaki K."/>
            <person name="Yamaoka S."/>
            <person name="Nishihama R."/>
            <person name="Nakamura Y."/>
            <person name="Berger F."/>
            <person name="Adam C."/>
            <person name="Aki S.S."/>
            <person name="Althoff F."/>
            <person name="Araki T."/>
            <person name="Arteaga-Vazquez M.A."/>
            <person name="Balasubrmanian S."/>
            <person name="Barry K."/>
            <person name="Bauer D."/>
            <person name="Boehm C.R."/>
            <person name="Briginshaw L."/>
            <person name="Caballero-Perez J."/>
            <person name="Catarino B."/>
            <person name="Chen F."/>
            <person name="Chiyoda S."/>
            <person name="Chovatia M."/>
            <person name="Davies K.M."/>
            <person name="Delmans M."/>
            <person name="Demura T."/>
            <person name="Dierschke T."/>
            <person name="Dolan L."/>
            <person name="Dorantes-Acosta A.E."/>
            <person name="Eklund D.M."/>
            <person name="Florent S.N."/>
            <person name="Flores-Sandoval E."/>
            <person name="Fujiyama A."/>
            <person name="Fukuzawa H."/>
            <person name="Galik B."/>
            <person name="Grimanelli D."/>
            <person name="Grimwood J."/>
            <person name="Grossniklaus U."/>
            <person name="Hamada T."/>
            <person name="Haseloff J."/>
            <person name="Hetherington A.J."/>
            <person name="Higo A."/>
            <person name="Hirakawa Y."/>
            <person name="Hundley H.N."/>
            <person name="Ikeda Y."/>
            <person name="Inoue K."/>
            <person name="Inoue S.I."/>
            <person name="Ishida S."/>
            <person name="Jia Q."/>
            <person name="Kakita M."/>
            <person name="Kanazawa T."/>
            <person name="Kawai Y."/>
            <person name="Kawashima T."/>
            <person name="Kennedy M."/>
            <person name="Kinose K."/>
            <person name="Kinoshita T."/>
            <person name="Kohara Y."/>
            <person name="Koide E."/>
            <person name="Komatsu K."/>
            <person name="Kopischke S."/>
            <person name="Kubo M."/>
            <person name="Kyozuka J."/>
            <person name="Lagercrantz U."/>
            <person name="Lin S.S."/>
            <person name="Lindquist E."/>
            <person name="Lipzen A.M."/>
            <person name="Lu C.W."/>
            <person name="De Luna E."/>
            <person name="Martienssen R.A."/>
            <person name="Minamino N."/>
            <person name="Mizutani M."/>
            <person name="Mizutani M."/>
            <person name="Mochizuki N."/>
            <person name="Monte I."/>
            <person name="Mosher R."/>
            <person name="Nagasaki H."/>
            <person name="Nakagami H."/>
            <person name="Naramoto S."/>
            <person name="Nishitani K."/>
            <person name="Ohtani M."/>
            <person name="Okamoto T."/>
            <person name="Okumura M."/>
            <person name="Phillips J."/>
            <person name="Pollak B."/>
            <person name="Reinders A."/>
            <person name="Rovekamp M."/>
            <person name="Sano R."/>
            <person name="Sawa S."/>
            <person name="Schmid M.W."/>
            <person name="Shirakawa M."/>
            <person name="Solano R."/>
            <person name="Spunde A."/>
            <person name="Suetsugu N."/>
            <person name="Sugano S."/>
            <person name="Sugiyama A."/>
            <person name="Sun R."/>
            <person name="Suzuki Y."/>
            <person name="Takenaka M."/>
            <person name="Takezawa D."/>
            <person name="Tomogane H."/>
            <person name="Tsuzuki M."/>
            <person name="Ueda T."/>
            <person name="Umeda M."/>
            <person name="Ward J.M."/>
            <person name="Watanabe Y."/>
            <person name="Yazaki K."/>
            <person name="Yokoyama R."/>
            <person name="Yoshitake Y."/>
            <person name="Yotsui I."/>
            <person name="Zachgo S."/>
            <person name="Schmutz J."/>
        </authorList>
    </citation>
    <scope>NUCLEOTIDE SEQUENCE [LARGE SCALE GENOMIC DNA]</scope>
    <source>
        <strain evidence="3">Tak-1</strain>
    </source>
</reference>
<keyword evidence="3" id="KW-1185">Reference proteome</keyword>
<dbReference type="Proteomes" id="UP000244005">
    <property type="component" value="Unassembled WGS sequence"/>
</dbReference>
<proteinExistence type="predicted"/>
<gene>
    <name evidence="2" type="ORF">MARPO_0014s0049</name>
</gene>
<organism evidence="2 3">
    <name type="scientific">Marchantia polymorpha</name>
    <name type="common">Common liverwort</name>
    <name type="synonym">Marchantia aquatica</name>
    <dbReference type="NCBI Taxonomy" id="3197"/>
    <lineage>
        <taxon>Eukaryota</taxon>
        <taxon>Viridiplantae</taxon>
        <taxon>Streptophyta</taxon>
        <taxon>Embryophyta</taxon>
        <taxon>Marchantiophyta</taxon>
        <taxon>Marchantiopsida</taxon>
        <taxon>Marchantiidae</taxon>
        <taxon>Marchantiales</taxon>
        <taxon>Marchantiaceae</taxon>
        <taxon>Marchantia</taxon>
    </lineage>
</organism>
<sequence>MLVELTSLRMEKPSVCGHGFSHGGGRKGSRAMEVEETDTGECCGQTGTDTLRFDVEQARLTLAHSNIMTYRIQLMAPHDKLMLAVHRVC</sequence>